<gene>
    <name evidence="1" type="ORF">METZ01_LOCUS341409</name>
</gene>
<dbReference type="AlphaFoldDB" id="A0A382QUM0"/>
<evidence type="ECO:0000313" key="1">
    <source>
        <dbReference type="EMBL" id="SVC88555.1"/>
    </source>
</evidence>
<evidence type="ECO:0008006" key="2">
    <source>
        <dbReference type="Google" id="ProtNLM"/>
    </source>
</evidence>
<feature type="non-terminal residue" evidence="1">
    <location>
        <position position="52"/>
    </location>
</feature>
<accession>A0A382QUM0</accession>
<dbReference type="EMBL" id="UINC01116664">
    <property type="protein sequence ID" value="SVC88555.1"/>
    <property type="molecule type" value="Genomic_DNA"/>
</dbReference>
<reference evidence="1" key="1">
    <citation type="submission" date="2018-05" db="EMBL/GenBank/DDBJ databases">
        <authorList>
            <person name="Lanie J.A."/>
            <person name="Ng W.-L."/>
            <person name="Kazmierczak K.M."/>
            <person name="Andrzejewski T.M."/>
            <person name="Davidsen T.M."/>
            <person name="Wayne K.J."/>
            <person name="Tettelin H."/>
            <person name="Glass J.I."/>
            <person name="Rusch D."/>
            <person name="Podicherti R."/>
            <person name="Tsui H.-C.T."/>
            <person name="Winkler M.E."/>
        </authorList>
    </citation>
    <scope>NUCLEOTIDE SEQUENCE</scope>
</reference>
<name>A0A382QUM0_9ZZZZ</name>
<proteinExistence type="predicted"/>
<protein>
    <recommendedName>
        <fullName evidence="2">B12-binding domain-containing protein</fullName>
    </recommendedName>
</protein>
<organism evidence="1">
    <name type="scientific">marine metagenome</name>
    <dbReference type="NCBI Taxonomy" id="408172"/>
    <lineage>
        <taxon>unclassified sequences</taxon>
        <taxon>metagenomes</taxon>
        <taxon>ecological metagenomes</taxon>
    </lineage>
</organism>
<sequence length="52" mass="6204">MKKIERVVLTYPNQLWFKEDLTTTWNLNPYTICLLATMIKDDVEVKIIDAQF</sequence>